<dbReference type="GO" id="GO:0016887">
    <property type="term" value="F:ATP hydrolysis activity"/>
    <property type="evidence" value="ECO:0007669"/>
    <property type="project" value="InterPro"/>
</dbReference>
<feature type="compositionally biased region" description="Low complexity" evidence="2">
    <location>
        <begin position="190"/>
        <end position="247"/>
    </location>
</feature>
<dbReference type="HOGENOM" id="CLU_359411_0_0_1"/>
<protein>
    <submittedName>
        <fullName evidence="4">DNA clamp loader</fullName>
    </submittedName>
</protein>
<dbReference type="OrthoDB" id="1926878at2759"/>
<dbReference type="PANTHER" id="PTHR10763">
    <property type="entry name" value="CELL DIVISION CONTROL PROTEIN 6-RELATED"/>
    <property type="match status" value="1"/>
</dbReference>
<dbReference type="VEuPathDB" id="FungiDB:A1Q1_00862"/>
<dbReference type="InterPro" id="IPR003959">
    <property type="entry name" value="ATPase_AAA_core"/>
</dbReference>
<comment type="caution">
    <text evidence="4">The sequence shown here is derived from an EMBL/GenBank/DDBJ whole genome shotgun (WGS) entry which is preliminary data.</text>
</comment>
<dbReference type="InterPro" id="IPR027417">
    <property type="entry name" value="P-loop_NTPase"/>
</dbReference>
<dbReference type="EMBL" id="ALBS01000139">
    <property type="protein sequence ID" value="EJT50021.1"/>
    <property type="molecule type" value="Genomic_DNA"/>
</dbReference>
<dbReference type="GeneID" id="25984376"/>
<feature type="compositionally biased region" description="Polar residues" evidence="2">
    <location>
        <begin position="118"/>
        <end position="128"/>
    </location>
</feature>
<dbReference type="GO" id="GO:0005634">
    <property type="term" value="C:nucleus"/>
    <property type="evidence" value="ECO:0007669"/>
    <property type="project" value="TreeGrafter"/>
</dbReference>
<dbReference type="KEGG" id="tasa:A1Q1_00862"/>
<feature type="compositionally biased region" description="Basic and acidic residues" evidence="2">
    <location>
        <begin position="262"/>
        <end position="277"/>
    </location>
</feature>
<dbReference type="PANTHER" id="PTHR10763:SF26">
    <property type="entry name" value="CELL DIVISION CONTROL PROTEIN 6 HOMOLOG"/>
    <property type="match status" value="1"/>
</dbReference>
<organism evidence="4 5">
    <name type="scientific">Trichosporon asahii var. asahii (strain ATCC 90039 / CBS 2479 / JCM 2466 / KCTC 7840 / NBRC 103889/ NCYC 2677 / UAMH 7654)</name>
    <name type="common">Yeast</name>
    <dbReference type="NCBI Taxonomy" id="1186058"/>
    <lineage>
        <taxon>Eukaryota</taxon>
        <taxon>Fungi</taxon>
        <taxon>Dikarya</taxon>
        <taxon>Basidiomycota</taxon>
        <taxon>Agaricomycotina</taxon>
        <taxon>Tremellomycetes</taxon>
        <taxon>Trichosporonales</taxon>
        <taxon>Trichosporonaceae</taxon>
        <taxon>Trichosporon</taxon>
    </lineage>
</organism>
<accession>J5TAV3</accession>
<dbReference type="Pfam" id="PF00004">
    <property type="entry name" value="AAA"/>
    <property type="match status" value="1"/>
</dbReference>
<feature type="compositionally biased region" description="Low complexity" evidence="2">
    <location>
        <begin position="88"/>
        <end position="104"/>
    </location>
</feature>
<evidence type="ECO:0000256" key="2">
    <source>
        <dbReference type="SAM" id="MobiDB-lite"/>
    </source>
</evidence>
<proteinExistence type="predicted"/>
<dbReference type="InterPro" id="IPR050311">
    <property type="entry name" value="ORC1/CDC6"/>
</dbReference>
<dbReference type="InterPro" id="IPR003593">
    <property type="entry name" value="AAA+_ATPase"/>
</dbReference>
<dbReference type="RefSeq" id="XP_014181237.1">
    <property type="nucleotide sequence ID" value="XM_014325762.1"/>
</dbReference>
<dbReference type="GO" id="GO:0006270">
    <property type="term" value="P:DNA replication initiation"/>
    <property type="evidence" value="ECO:0007669"/>
    <property type="project" value="TreeGrafter"/>
</dbReference>
<dbReference type="FunFam" id="3.40.50.300:FF:003200">
    <property type="entry name" value="DNA clamp loader, putative"/>
    <property type="match status" value="1"/>
</dbReference>
<dbReference type="GO" id="GO:0005524">
    <property type="term" value="F:ATP binding"/>
    <property type="evidence" value="ECO:0007669"/>
    <property type="project" value="InterPro"/>
</dbReference>
<name>J5TAV3_TRIAS</name>
<dbReference type="AlphaFoldDB" id="J5TAV3"/>
<dbReference type="Gene3D" id="1.10.8.60">
    <property type="match status" value="1"/>
</dbReference>
<dbReference type="Proteomes" id="UP000002748">
    <property type="component" value="Unassembled WGS sequence"/>
</dbReference>
<dbReference type="GO" id="GO:0003688">
    <property type="term" value="F:DNA replication origin binding"/>
    <property type="evidence" value="ECO:0007669"/>
    <property type="project" value="TreeGrafter"/>
</dbReference>
<evidence type="ECO:0000259" key="3">
    <source>
        <dbReference type="SMART" id="SM00382"/>
    </source>
</evidence>
<evidence type="ECO:0000256" key="1">
    <source>
        <dbReference type="ARBA" id="ARBA00022705"/>
    </source>
</evidence>
<feature type="region of interest" description="Disordered" evidence="2">
    <location>
        <begin position="1"/>
        <end position="288"/>
    </location>
</feature>
<dbReference type="SMART" id="SM00382">
    <property type="entry name" value="AAA"/>
    <property type="match status" value="1"/>
</dbReference>
<dbReference type="CDD" id="cd00009">
    <property type="entry name" value="AAA"/>
    <property type="match status" value="1"/>
</dbReference>
<feature type="compositionally biased region" description="Gly residues" evidence="2">
    <location>
        <begin position="144"/>
        <end position="158"/>
    </location>
</feature>
<feature type="compositionally biased region" description="Pro residues" evidence="2">
    <location>
        <begin position="165"/>
        <end position="178"/>
    </location>
</feature>
<sequence length="766" mass="80011">MPAPKRTRAADEQPEDQDNERQLSADTPESSRRTRRSPLRRNATAPSALSPARTASPAERRRTRPPTTSPTLTRSASLFGSSRGGNGASASPSPSPVPASLGLGVATRSRGGMLLRAHSTSAVPSLSQIKEVASGGSGPPAIKGGDGGDAGPSGGPRFGKGKENIPPPRDPQPPPRPSPAESSRKRVRVSRQLSRNRSSSISSLRSESAGVSAAAAAGPSRSADLARTSSCLPSPSPSPSLATTASSQDRERIVSPDGDMDVDLKDPKGKGKAKEEILITPPPSSPSATELAYAMDDVTCRDASQSPSPEVVPANPYRALKAKLRLSARSSDAIDAIVGREDEKAVFQTYLGLVSTEDVGMYVSGPPGTGKTALTTAVGRSLAAQGWRVAEVGVMGLKATDVWSRLGSELGCGKTEAAVSKHLSSDGHKTFIILDEVDSLLPPPPTLAPPAVSHVLSKLFSLPLLSSSDRTIKLVAISNTLDLTVRANLSLASGAMPQVLSFRAYTAQDMGRIVSDRLPSEGVQVDSRALELLARKVEAQNGDLRMCLGVLSSAVSLAETEWTKKGSEVLVKVALPHVLKAFASHTQALRAAAGSSSAAPSSAVGNKIRSVPLQGRLVLVALLVFLLRQRSGQAGCPTGAVSESLTVSSLYATYSHLLSHESSPLPPAPESDYRDLLSNLETLGIVALSNPAVKSNGRPPKALAHGPKVALCVREEEVKAGLGLEAPKGSAEEECARVYGREEEKVGRMRARRVAQLERAENGLVE</sequence>
<gene>
    <name evidence="4" type="ORF">A1Q1_00862</name>
</gene>
<dbReference type="SUPFAM" id="SSF52540">
    <property type="entry name" value="P-loop containing nucleoside triphosphate hydrolases"/>
    <property type="match status" value="1"/>
</dbReference>
<dbReference type="Gene3D" id="3.40.50.300">
    <property type="entry name" value="P-loop containing nucleotide triphosphate hydrolases"/>
    <property type="match status" value="1"/>
</dbReference>
<keyword evidence="1" id="KW-0235">DNA replication</keyword>
<evidence type="ECO:0000313" key="5">
    <source>
        <dbReference type="Proteomes" id="UP000002748"/>
    </source>
</evidence>
<feature type="domain" description="AAA+ ATPase" evidence="3">
    <location>
        <begin position="357"/>
        <end position="506"/>
    </location>
</feature>
<feature type="compositionally biased region" description="Low complexity" evidence="2">
    <location>
        <begin position="65"/>
        <end position="81"/>
    </location>
</feature>
<reference evidence="4 5" key="1">
    <citation type="journal article" date="2012" name="Eukaryot. Cell">
        <title>Draft genome sequence of CBS 2479, the standard type strain of Trichosporon asahii.</title>
        <authorList>
            <person name="Yang R.Y."/>
            <person name="Li H.T."/>
            <person name="Zhu H."/>
            <person name="Zhou G.P."/>
            <person name="Wang M."/>
            <person name="Wang L."/>
        </authorList>
    </citation>
    <scope>NUCLEOTIDE SEQUENCE [LARGE SCALE GENOMIC DNA]</scope>
    <source>
        <strain evidence="5">ATCC 90039 / CBS 2479 / JCM 2466 / KCTC 7840 / NCYC 2677 / UAMH 7654</strain>
    </source>
</reference>
<evidence type="ECO:0000313" key="4">
    <source>
        <dbReference type="EMBL" id="EJT50021.1"/>
    </source>
</evidence>
<dbReference type="GO" id="GO:0033314">
    <property type="term" value="P:mitotic DNA replication checkpoint signaling"/>
    <property type="evidence" value="ECO:0007669"/>
    <property type="project" value="TreeGrafter"/>
</dbReference>